<dbReference type="OrthoDB" id="3730681at2"/>
<protein>
    <submittedName>
        <fullName evidence="2">MerR-like DNA binding protein</fullName>
    </submittedName>
</protein>
<feature type="domain" description="HTH merR-type" evidence="1">
    <location>
        <begin position="194"/>
        <end position="237"/>
    </location>
</feature>
<dbReference type="Pfam" id="PF13411">
    <property type="entry name" value="MerR_1"/>
    <property type="match status" value="1"/>
</dbReference>
<evidence type="ECO:0000259" key="1">
    <source>
        <dbReference type="Pfam" id="PF13411"/>
    </source>
</evidence>
<dbReference type="InterPro" id="IPR009061">
    <property type="entry name" value="DNA-bd_dom_put_sf"/>
</dbReference>
<dbReference type="AlphaFoldDB" id="A0A4R7J443"/>
<dbReference type="EMBL" id="SOAW01000002">
    <property type="protein sequence ID" value="TDT31113.1"/>
    <property type="molecule type" value="Genomic_DNA"/>
</dbReference>
<proteinExistence type="predicted"/>
<name>A0A4R7J443_9ACTN</name>
<organism evidence="2 3">
    <name type="scientific">Naumannella halotolerans</name>
    <dbReference type="NCBI Taxonomy" id="993414"/>
    <lineage>
        <taxon>Bacteria</taxon>
        <taxon>Bacillati</taxon>
        <taxon>Actinomycetota</taxon>
        <taxon>Actinomycetes</taxon>
        <taxon>Propionibacteriales</taxon>
        <taxon>Propionibacteriaceae</taxon>
        <taxon>Naumannella</taxon>
    </lineage>
</organism>
<dbReference type="Proteomes" id="UP000295371">
    <property type="component" value="Unassembled WGS sequence"/>
</dbReference>
<evidence type="ECO:0000313" key="2">
    <source>
        <dbReference type="EMBL" id="TDT31113.1"/>
    </source>
</evidence>
<dbReference type="RefSeq" id="WP_133755425.1">
    <property type="nucleotide sequence ID" value="NZ_SOAW01000002.1"/>
</dbReference>
<dbReference type="GO" id="GO:0006355">
    <property type="term" value="P:regulation of DNA-templated transcription"/>
    <property type="evidence" value="ECO:0007669"/>
    <property type="project" value="InterPro"/>
</dbReference>
<evidence type="ECO:0000313" key="3">
    <source>
        <dbReference type="Proteomes" id="UP000295371"/>
    </source>
</evidence>
<gene>
    <name evidence="2" type="ORF">CLV29_2526</name>
</gene>
<comment type="caution">
    <text evidence="2">The sequence shown here is derived from an EMBL/GenBank/DDBJ whole genome shotgun (WGS) entry which is preliminary data.</text>
</comment>
<sequence>MSELTPLQRLAQIVELATEVEMTLAIGAPNPGLHTDHVRRSVPGSRPPTDVAALHASMPGERNGLRAELVTSVQMIIEEMADEPGRTADIPDWPSDTWSGICEWLRLTSAWWMRQPWSVDVEAGIQRVHAELRHMARVPKPLRVDCTTHGCHGSIFPELRETAEGPRFYAEQCENGHLVDRHEAVRRAYRLSDYPLSEIAGMIDIPVKTLHRWAKSGAITPVRRARNAALYNLEAVRLAATRLRRAG</sequence>
<reference evidence="2 3" key="1">
    <citation type="submission" date="2019-03" db="EMBL/GenBank/DDBJ databases">
        <title>Genomic Encyclopedia of Archaeal and Bacterial Type Strains, Phase II (KMG-II): from individual species to whole genera.</title>
        <authorList>
            <person name="Goeker M."/>
        </authorList>
    </citation>
    <scope>NUCLEOTIDE SEQUENCE [LARGE SCALE GENOMIC DNA]</scope>
    <source>
        <strain evidence="2 3">DSM 24323</strain>
    </source>
</reference>
<keyword evidence="3" id="KW-1185">Reference proteome</keyword>
<dbReference type="SUPFAM" id="SSF46955">
    <property type="entry name" value="Putative DNA-binding domain"/>
    <property type="match status" value="1"/>
</dbReference>
<dbReference type="InterPro" id="IPR000551">
    <property type="entry name" value="MerR-type_HTH_dom"/>
</dbReference>
<accession>A0A4R7J443</accession>
<dbReference type="GO" id="GO:0003677">
    <property type="term" value="F:DNA binding"/>
    <property type="evidence" value="ECO:0007669"/>
    <property type="project" value="InterPro"/>
</dbReference>